<comment type="caution">
    <text evidence="1">The sequence shown here is derived from an EMBL/GenBank/DDBJ whole genome shotgun (WGS) entry which is preliminary data.</text>
</comment>
<organism evidence="1 2">
    <name type="scientific">Hoylesella shahii DSM 15611 = JCM 12083</name>
    <dbReference type="NCBI Taxonomy" id="1122991"/>
    <lineage>
        <taxon>Bacteria</taxon>
        <taxon>Pseudomonadati</taxon>
        <taxon>Bacteroidota</taxon>
        <taxon>Bacteroidia</taxon>
        <taxon>Bacteroidales</taxon>
        <taxon>Prevotellaceae</taxon>
        <taxon>Hoylesella</taxon>
    </lineage>
</organism>
<sequence>MVLINNVIDVLVNGKIKLADLVPEVTCLEFLSVFRKKFCCEFVTNEGERTVDVVFLADMVNEHPVADLTNYLTAEPTVQYKSTKDYKRITLASKYTVESELQEGYDSLDKMMSANATAFFDPRRGVFCKEGFSGATRYNTKIGEASQPYNMGGETETHAVEIPDCIPEFRTLNFAGKTEDGAYSTSLAMLLYVGKYNTLNSKMEVDGEDNSTSKENKQGANKLHPMLAFAYRSASNKPAGTISAYDMQVWPRYKIFEYGLHYNGREGIFERFYRQYDFLLRNSLQTVKVKLLLNQHLKQTLPAVSKVTLRGVPFLFNKLKFTLGGKNDPVESELRTVLPGMPLSSSPTLIELMPRMKSKYAWVARSDMREIPFEELGKRLTDRDKRPATFYPPVPSEAFAQKTARGERNFPEENFTIIGPRNFKEAMDRVKHAVVEVTWLDCIELDKAKRNNGSWDWTFPYMEDE</sequence>
<evidence type="ECO:0000313" key="1">
    <source>
        <dbReference type="EMBL" id="PXX24737.1"/>
    </source>
</evidence>
<dbReference type="STRING" id="1122991.GCA_000613445_00717"/>
<evidence type="ECO:0000313" key="2">
    <source>
        <dbReference type="Proteomes" id="UP000248314"/>
    </source>
</evidence>
<dbReference type="Proteomes" id="UP000248314">
    <property type="component" value="Unassembled WGS sequence"/>
</dbReference>
<accession>A0A318IBD7</accession>
<gene>
    <name evidence="1" type="ORF">EJ73_00001</name>
</gene>
<keyword evidence="2" id="KW-1185">Reference proteome</keyword>
<proteinExistence type="predicted"/>
<dbReference type="RefSeq" id="WP_198020593.1">
    <property type="nucleotide sequence ID" value="NZ_QJJX01000001.1"/>
</dbReference>
<dbReference type="AlphaFoldDB" id="A0A318IBD7"/>
<reference evidence="1 2" key="1">
    <citation type="submission" date="2018-05" db="EMBL/GenBank/DDBJ databases">
        <title>Genomic Encyclopedia of Type Strains, Phase I: the one thousand microbial genomes (KMG-I) project.</title>
        <authorList>
            <person name="Kyrpides N."/>
        </authorList>
    </citation>
    <scope>NUCLEOTIDE SEQUENCE [LARGE SCALE GENOMIC DNA]</scope>
    <source>
        <strain evidence="1 2">DSM 15611</strain>
    </source>
</reference>
<protein>
    <submittedName>
        <fullName evidence="1">Uncharacterized protein</fullName>
    </submittedName>
</protein>
<dbReference type="EMBL" id="QJJX01000001">
    <property type="protein sequence ID" value="PXX24737.1"/>
    <property type="molecule type" value="Genomic_DNA"/>
</dbReference>
<name>A0A318IBD7_9BACT</name>